<proteinExistence type="inferred from homology"/>
<dbReference type="Pfam" id="PF07534">
    <property type="entry name" value="TLD"/>
    <property type="match status" value="1"/>
</dbReference>
<comment type="subcellular location">
    <subcellularLocation>
        <location evidence="2">Cytoplasm</location>
    </subcellularLocation>
</comment>
<keyword evidence="9" id="KW-1185">Reference proteome</keyword>
<dbReference type="PANTHER" id="PTHR23354:SF130">
    <property type="entry name" value="RESTRICTION OF TELOMERE CAPPING PROTEIN 5"/>
    <property type="match status" value="1"/>
</dbReference>
<feature type="domain" description="TLDc" evidence="7">
    <location>
        <begin position="267"/>
        <end position="517"/>
    </location>
</feature>
<reference evidence="10" key="3">
    <citation type="submission" date="2025-04" db="UniProtKB">
        <authorList>
            <consortium name="RefSeq"/>
        </authorList>
    </citation>
    <scope>IDENTIFICATION</scope>
    <source>
        <strain evidence="10">CBS 781.70</strain>
    </source>
</reference>
<evidence type="ECO:0000256" key="4">
    <source>
        <dbReference type="ARBA" id="ARBA00015163"/>
    </source>
</evidence>
<dbReference type="GO" id="GO:0005737">
    <property type="term" value="C:cytoplasm"/>
    <property type="evidence" value="ECO:0007669"/>
    <property type="project" value="UniProtKB-SubCell"/>
</dbReference>
<dbReference type="InterPro" id="IPR006571">
    <property type="entry name" value="TLDc_dom"/>
</dbReference>
<comment type="similarity">
    <text evidence="3">Belongs to the RTC5 family.</text>
</comment>
<evidence type="ECO:0000256" key="2">
    <source>
        <dbReference type="ARBA" id="ARBA00004496"/>
    </source>
</evidence>
<dbReference type="RefSeq" id="XP_033536010.1">
    <property type="nucleotide sequence ID" value="XM_033679042.1"/>
</dbReference>
<feature type="compositionally biased region" description="Basic and acidic residues" evidence="6">
    <location>
        <begin position="60"/>
        <end position="77"/>
    </location>
</feature>
<dbReference type="PANTHER" id="PTHR23354">
    <property type="entry name" value="NUCLEOLAR PROTEIN 7/ESTROGEN RECEPTOR COACTIVATOR-RELATED"/>
    <property type="match status" value="1"/>
</dbReference>
<sequence length="574" mass="62633">MATYLGAFPFPSQAPAILTNDALLKVVTILTGRYEAVLRKGRETWVREIYRSLAVHDRTLRQKESRGGESPTERADGKGFAVDEAADDDEDGDDELVLSAFETLDAIEAFGHGERVDVHHSVIPSDNLLKLIELLILASPMGAQEKLSAITSELTDAKVSELRRTAGNILATFGVEQSHGVAFKTFHAVVITSLPYLFDGLRPLFEHFLFDKDFDLSKRKMSASLTSELSPSVSTLLSTPLSTPSESIIAEKPTPPEQEPALLEPGEILDLNTLSHLSFFLRPSPFRHVHPLYAGSRAGFSMGSFEKCVFKYPGPTILLLRGEVMSASEMASTGNPRLRTFTDSIPPSRLSSSIPTSSQSSTVTYGAYIPSPWKSTPSACFGDSSTVLFQLSPRHLLFPASTLSPHYVYCNKNPTTFPGIGFGSPAPVRSASHIHGVDRRHSYSERRTLPLGPVSLHLEDGLEFAVFTHDAEGGGSFLPSPIAGFSAHHAAAQPSARSLASWQDRIEITSLEVWGLSAAGDGTEAEEQRRAWKWEEREAERRRRINLGTGDRDADYELLKMAGLVSGEYSGGSM</sequence>
<evidence type="ECO:0000256" key="6">
    <source>
        <dbReference type="SAM" id="MobiDB-lite"/>
    </source>
</evidence>
<organism evidence="8">
    <name type="scientific">Eremomyces bilateralis CBS 781.70</name>
    <dbReference type="NCBI Taxonomy" id="1392243"/>
    <lineage>
        <taxon>Eukaryota</taxon>
        <taxon>Fungi</taxon>
        <taxon>Dikarya</taxon>
        <taxon>Ascomycota</taxon>
        <taxon>Pezizomycotina</taxon>
        <taxon>Dothideomycetes</taxon>
        <taxon>Dothideomycetes incertae sedis</taxon>
        <taxon>Eremomycetales</taxon>
        <taxon>Eremomycetaceae</taxon>
        <taxon>Eremomyces</taxon>
    </lineage>
</organism>
<feature type="region of interest" description="Disordered" evidence="6">
    <location>
        <begin position="335"/>
        <end position="356"/>
    </location>
</feature>
<comment type="function">
    <text evidence="1">May be involved in a process influencing telomere capping.</text>
</comment>
<dbReference type="EMBL" id="ML975153">
    <property type="protein sequence ID" value="KAF1814379.1"/>
    <property type="molecule type" value="Genomic_DNA"/>
</dbReference>
<evidence type="ECO:0000256" key="5">
    <source>
        <dbReference type="ARBA" id="ARBA00022490"/>
    </source>
</evidence>
<reference evidence="10" key="2">
    <citation type="submission" date="2020-04" db="EMBL/GenBank/DDBJ databases">
        <authorList>
            <consortium name="NCBI Genome Project"/>
        </authorList>
    </citation>
    <scope>NUCLEOTIDE SEQUENCE</scope>
    <source>
        <strain evidence="10">CBS 781.70</strain>
    </source>
</reference>
<dbReference type="OrthoDB" id="289228at2759"/>
<feature type="region of interest" description="Disordered" evidence="6">
    <location>
        <begin position="60"/>
        <end position="91"/>
    </location>
</feature>
<gene>
    <name evidence="8 10" type="ORF">P152DRAFT_456629</name>
</gene>
<evidence type="ECO:0000259" key="7">
    <source>
        <dbReference type="PROSITE" id="PS51886"/>
    </source>
</evidence>
<dbReference type="PROSITE" id="PS51886">
    <property type="entry name" value="TLDC"/>
    <property type="match status" value="1"/>
</dbReference>
<evidence type="ECO:0000256" key="3">
    <source>
        <dbReference type="ARBA" id="ARBA00006731"/>
    </source>
</evidence>
<dbReference type="Proteomes" id="UP000504638">
    <property type="component" value="Unplaced"/>
</dbReference>
<name>A0A6G1G940_9PEZI</name>
<dbReference type="AlphaFoldDB" id="A0A6G1G940"/>
<feature type="compositionally biased region" description="Low complexity" evidence="6">
    <location>
        <begin position="344"/>
        <end position="356"/>
    </location>
</feature>
<accession>A0A6G1G940</accession>
<evidence type="ECO:0000313" key="8">
    <source>
        <dbReference type="EMBL" id="KAF1814379.1"/>
    </source>
</evidence>
<protein>
    <recommendedName>
        <fullName evidence="4">Restriction of telomere capping protein 5</fullName>
    </recommendedName>
</protein>
<reference evidence="8 10" key="1">
    <citation type="submission" date="2020-01" db="EMBL/GenBank/DDBJ databases">
        <authorList>
            <consortium name="DOE Joint Genome Institute"/>
            <person name="Haridas S."/>
            <person name="Albert R."/>
            <person name="Binder M."/>
            <person name="Bloem J."/>
            <person name="Labutti K."/>
            <person name="Salamov A."/>
            <person name="Andreopoulos B."/>
            <person name="Baker S.E."/>
            <person name="Barry K."/>
            <person name="Bills G."/>
            <person name="Bluhm B.H."/>
            <person name="Cannon C."/>
            <person name="Castanera R."/>
            <person name="Culley D.E."/>
            <person name="Daum C."/>
            <person name="Ezra D."/>
            <person name="Gonzalez J.B."/>
            <person name="Henrissat B."/>
            <person name="Kuo A."/>
            <person name="Liang C."/>
            <person name="Lipzen A."/>
            <person name="Lutzoni F."/>
            <person name="Magnuson J."/>
            <person name="Mondo S."/>
            <person name="Nolan M."/>
            <person name="Ohm R."/>
            <person name="Pangilinan J."/>
            <person name="Park H.-J."/>
            <person name="Ramirez L."/>
            <person name="Alfaro M."/>
            <person name="Sun H."/>
            <person name="Tritt A."/>
            <person name="Yoshinaga Y."/>
            <person name="Zwiers L.-H."/>
            <person name="Turgeon B.G."/>
            <person name="Goodwin S.B."/>
            <person name="Spatafora J.W."/>
            <person name="Crous P.W."/>
            <person name="Grigoriev I.V."/>
        </authorList>
    </citation>
    <scope>NUCLEOTIDE SEQUENCE</scope>
    <source>
        <strain evidence="8 10">CBS 781.70</strain>
    </source>
</reference>
<dbReference type="GO" id="GO:0006979">
    <property type="term" value="P:response to oxidative stress"/>
    <property type="evidence" value="ECO:0007669"/>
    <property type="project" value="TreeGrafter"/>
</dbReference>
<keyword evidence="5" id="KW-0963">Cytoplasm</keyword>
<evidence type="ECO:0000313" key="10">
    <source>
        <dbReference type="RefSeq" id="XP_033536010.1"/>
    </source>
</evidence>
<evidence type="ECO:0000256" key="1">
    <source>
        <dbReference type="ARBA" id="ARBA00002738"/>
    </source>
</evidence>
<dbReference type="GeneID" id="54419612"/>
<dbReference type="GO" id="GO:0005634">
    <property type="term" value="C:nucleus"/>
    <property type="evidence" value="ECO:0007669"/>
    <property type="project" value="TreeGrafter"/>
</dbReference>
<dbReference type="SMART" id="SM00584">
    <property type="entry name" value="TLDc"/>
    <property type="match status" value="1"/>
</dbReference>
<evidence type="ECO:0000313" key="9">
    <source>
        <dbReference type="Proteomes" id="UP000504638"/>
    </source>
</evidence>